<evidence type="ECO:0008006" key="3">
    <source>
        <dbReference type="Google" id="ProtNLM"/>
    </source>
</evidence>
<sequence>MTEKIRLLVNMDIDCAQVRITAHGHLTSRSLDALYVVMRRANALMDGLALEVDVTSADVDPAALDALQLCSQSHHLPTLIDPQQCEVNVSVLSAADLAMAA</sequence>
<accession>A0A4R5K994</accession>
<dbReference type="Proteomes" id="UP000295511">
    <property type="component" value="Unassembled WGS sequence"/>
</dbReference>
<dbReference type="AlphaFoldDB" id="A0A4R5K994"/>
<comment type="caution">
    <text evidence="1">The sequence shown here is derived from an EMBL/GenBank/DDBJ whole genome shotgun (WGS) entry which is preliminary data.</text>
</comment>
<keyword evidence="2" id="KW-1185">Reference proteome</keyword>
<proteinExistence type="predicted"/>
<protein>
    <recommendedName>
        <fullName evidence="3">STAS domain-containing protein</fullName>
    </recommendedName>
</protein>
<dbReference type="OrthoDB" id="4964550at2"/>
<evidence type="ECO:0000313" key="1">
    <source>
        <dbReference type="EMBL" id="TDF91155.1"/>
    </source>
</evidence>
<evidence type="ECO:0000313" key="2">
    <source>
        <dbReference type="Proteomes" id="UP000295511"/>
    </source>
</evidence>
<dbReference type="RefSeq" id="WP_133206262.1">
    <property type="nucleotide sequence ID" value="NZ_SMRU01000032.1"/>
</dbReference>
<name>A0A4R5K994_9MICC</name>
<reference evidence="1 2" key="1">
    <citation type="submission" date="2019-03" db="EMBL/GenBank/DDBJ databases">
        <title>Whole genome sequence of Arthrobacter sp JH1-1.</title>
        <authorList>
            <person name="Trinh H.N."/>
        </authorList>
    </citation>
    <scope>NUCLEOTIDE SEQUENCE [LARGE SCALE GENOMIC DNA]</scope>
    <source>
        <strain evidence="1 2">JH1-1</strain>
    </source>
</reference>
<organism evidence="1 2">
    <name type="scientific">Arthrobacter terricola</name>
    <dbReference type="NCBI Taxonomy" id="2547396"/>
    <lineage>
        <taxon>Bacteria</taxon>
        <taxon>Bacillati</taxon>
        <taxon>Actinomycetota</taxon>
        <taxon>Actinomycetes</taxon>
        <taxon>Micrococcales</taxon>
        <taxon>Micrococcaceae</taxon>
        <taxon>Arthrobacter</taxon>
    </lineage>
</organism>
<dbReference type="EMBL" id="SMRU01000032">
    <property type="protein sequence ID" value="TDF91155.1"/>
    <property type="molecule type" value="Genomic_DNA"/>
</dbReference>
<gene>
    <name evidence="1" type="ORF">E1809_21320</name>
</gene>